<comment type="caution">
    <text evidence="1">The sequence shown here is derived from an EMBL/GenBank/DDBJ whole genome shotgun (WGS) entry which is preliminary data.</text>
</comment>
<dbReference type="PIRSF" id="PIRSF026426">
    <property type="entry name" value="DUF1499"/>
    <property type="match status" value="1"/>
</dbReference>
<dbReference type="EMBL" id="QQOH01000002">
    <property type="protein sequence ID" value="RDE23087.1"/>
    <property type="molecule type" value="Genomic_DNA"/>
</dbReference>
<dbReference type="AlphaFoldDB" id="A0A369WN30"/>
<evidence type="ECO:0000313" key="2">
    <source>
        <dbReference type="Proteomes" id="UP000253769"/>
    </source>
</evidence>
<dbReference type="InterPro" id="IPR010865">
    <property type="entry name" value="DUF1499"/>
</dbReference>
<sequence>MVNTILILALLLLVLQNLSFFYKARQSQQAKLPGLVEGRLAPCGSRPNCVSSEPGTDPQHLIEAFDIAKLFPALTAEQALAKLAQQLERLGGKALKQQPDYRGFEFHSRWYGFVDDVELRLDPDRRLIHIRSASRVGYSDLGANRRRVEALRAGLSRPD</sequence>
<dbReference type="Pfam" id="PF07386">
    <property type="entry name" value="DUF1499"/>
    <property type="match status" value="1"/>
</dbReference>
<gene>
    <name evidence="1" type="ORF">DV711_10475</name>
</gene>
<dbReference type="PANTHER" id="PTHR34801:SF6">
    <property type="entry name" value="SLL1620 PROTEIN"/>
    <property type="match status" value="1"/>
</dbReference>
<dbReference type="Proteomes" id="UP000253769">
    <property type="component" value="Unassembled WGS sequence"/>
</dbReference>
<name>A0A369WN30_9GAMM</name>
<reference evidence="1 2" key="1">
    <citation type="submission" date="2018-07" db="EMBL/GenBank/DDBJ databases">
        <title>Motiliproteus coralliicola sp. nov., a bacterium isolated from Coral.</title>
        <authorList>
            <person name="Wang G."/>
        </authorList>
    </citation>
    <scope>NUCLEOTIDE SEQUENCE [LARGE SCALE GENOMIC DNA]</scope>
    <source>
        <strain evidence="1 2">C34</strain>
    </source>
</reference>
<evidence type="ECO:0000313" key="1">
    <source>
        <dbReference type="EMBL" id="RDE23087.1"/>
    </source>
</evidence>
<organism evidence="1 2">
    <name type="scientific">Motiliproteus coralliicola</name>
    <dbReference type="NCBI Taxonomy" id="2283196"/>
    <lineage>
        <taxon>Bacteria</taxon>
        <taxon>Pseudomonadati</taxon>
        <taxon>Pseudomonadota</taxon>
        <taxon>Gammaproteobacteria</taxon>
        <taxon>Oceanospirillales</taxon>
        <taxon>Oceanospirillaceae</taxon>
        <taxon>Motiliproteus</taxon>
    </lineage>
</organism>
<proteinExistence type="predicted"/>
<dbReference type="OrthoDB" id="9793534at2"/>
<accession>A0A369WN30</accession>
<keyword evidence="2" id="KW-1185">Reference proteome</keyword>
<protein>
    <submittedName>
        <fullName evidence="1">DUF1499 domain-containing protein</fullName>
    </submittedName>
</protein>
<dbReference type="PANTHER" id="PTHR34801">
    <property type="entry name" value="EXPRESSED PROTEIN"/>
    <property type="match status" value="1"/>
</dbReference>